<dbReference type="InterPro" id="IPR019545">
    <property type="entry name" value="DM13_domain"/>
</dbReference>
<accession>A0A1V9GDL0</accession>
<evidence type="ECO:0000256" key="1">
    <source>
        <dbReference type="SAM" id="SignalP"/>
    </source>
</evidence>
<comment type="caution">
    <text evidence="3">The sequence shown here is derived from an EMBL/GenBank/DDBJ whole genome shotgun (WGS) entry which is preliminary data.</text>
</comment>
<gene>
    <name evidence="3" type="ORF">A4R26_02245</name>
</gene>
<feature type="domain" description="DM13" evidence="2">
    <location>
        <begin position="39"/>
        <end position="144"/>
    </location>
</feature>
<dbReference type="Pfam" id="PF10517">
    <property type="entry name" value="DM13"/>
    <property type="match status" value="1"/>
</dbReference>
<dbReference type="STRING" id="550983.A4R26_02245"/>
<dbReference type="PROSITE" id="PS51549">
    <property type="entry name" value="DM13"/>
    <property type="match status" value="1"/>
</dbReference>
<evidence type="ECO:0000259" key="2">
    <source>
        <dbReference type="PROSITE" id="PS51549"/>
    </source>
</evidence>
<dbReference type="AlphaFoldDB" id="A0A1V9GDL0"/>
<feature type="chain" id="PRO_5013003502" description="DM13 domain-containing protein" evidence="1">
    <location>
        <begin position="24"/>
        <end position="144"/>
    </location>
</feature>
<dbReference type="Proteomes" id="UP000192276">
    <property type="component" value="Unassembled WGS sequence"/>
</dbReference>
<keyword evidence="1" id="KW-0732">Signal</keyword>
<keyword evidence="4" id="KW-1185">Reference proteome</keyword>
<dbReference type="OrthoDB" id="155521at2"/>
<reference evidence="4" key="1">
    <citation type="submission" date="2016-04" db="EMBL/GenBank/DDBJ databases">
        <authorList>
            <person name="Chen L."/>
            <person name="Zhuang W."/>
            <person name="Wang G."/>
        </authorList>
    </citation>
    <scope>NUCLEOTIDE SEQUENCE [LARGE SCALE GENOMIC DNA]</scope>
    <source>
        <strain evidence="4">208</strain>
    </source>
</reference>
<name>A0A1V9GDL0_9BACT</name>
<dbReference type="RefSeq" id="WP_081159349.1">
    <property type="nucleotide sequence ID" value="NZ_LWBP01000001.1"/>
</dbReference>
<evidence type="ECO:0000313" key="4">
    <source>
        <dbReference type="Proteomes" id="UP000192276"/>
    </source>
</evidence>
<protein>
    <recommendedName>
        <fullName evidence="2">DM13 domain-containing protein</fullName>
    </recommendedName>
</protein>
<proteinExistence type="predicted"/>
<evidence type="ECO:0000313" key="3">
    <source>
        <dbReference type="EMBL" id="OQP68637.1"/>
    </source>
</evidence>
<organism evidence="3 4">
    <name type="scientific">Niastella populi</name>
    <dbReference type="NCBI Taxonomy" id="550983"/>
    <lineage>
        <taxon>Bacteria</taxon>
        <taxon>Pseudomonadati</taxon>
        <taxon>Bacteroidota</taxon>
        <taxon>Chitinophagia</taxon>
        <taxon>Chitinophagales</taxon>
        <taxon>Chitinophagaceae</taxon>
        <taxon>Niastella</taxon>
    </lineage>
</organism>
<dbReference type="EMBL" id="LWBP01000001">
    <property type="protein sequence ID" value="OQP68637.1"/>
    <property type="molecule type" value="Genomic_DNA"/>
</dbReference>
<feature type="signal peptide" evidence="1">
    <location>
        <begin position="1"/>
        <end position="23"/>
    </location>
</feature>
<sequence>MHLSNSIKLFVLLLAAVVFNACKKENTPTTPATDETPSGSVIASANIKEGNTPGDKANGNARIYNDNGTWKLYLFNFSATNGPDLHVYLSTTENAATFIDLGLLKSTAGDQVYNISGNPNLATFKYVLIWCKQFGVFWGGGLWM</sequence>